<evidence type="ECO:0000313" key="2">
    <source>
        <dbReference type="Proteomes" id="UP001204142"/>
    </source>
</evidence>
<dbReference type="EMBL" id="JANIGO010000001">
    <property type="protein sequence ID" value="MCQ8895779.1"/>
    <property type="molecule type" value="Genomic_DNA"/>
</dbReference>
<reference evidence="1 2" key="1">
    <citation type="submission" date="2022-07" db="EMBL/GenBank/DDBJ databases">
        <authorList>
            <person name="Xamxidin M."/>
            <person name="Wu M."/>
        </authorList>
    </citation>
    <scope>NUCLEOTIDE SEQUENCE [LARGE SCALE GENOMIC DNA]</scope>
    <source>
        <strain evidence="1 2">NBRC 111650</strain>
    </source>
</reference>
<dbReference type="Proteomes" id="UP001204142">
    <property type="component" value="Unassembled WGS sequence"/>
</dbReference>
<protein>
    <recommendedName>
        <fullName evidence="3">Peptidase C39-like domain-containing protein</fullName>
    </recommendedName>
</protein>
<keyword evidence="2" id="KW-1185">Reference proteome</keyword>
<gene>
    <name evidence="1" type="ORF">NQT62_04895</name>
</gene>
<comment type="caution">
    <text evidence="1">The sequence shown here is derived from an EMBL/GenBank/DDBJ whole genome shotgun (WGS) entry which is preliminary data.</text>
</comment>
<organism evidence="1 2">
    <name type="scientific">Limnobacter humi</name>
    <dbReference type="NCBI Taxonomy" id="1778671"/>
    <lineage>
        <taxon>Bacteria</taxon>
        <taxon>Pseudomonadati</taxon>
        <taxon>Pseudomonadota</taxon>
        <taxon>Betaproteobacteria</taxon>
        <taxon>Burkholderiales</taxon>
        <taxon>Burkholderiaceae</taxon>
        <taxon>Limnobacter</taxon>
    </lineage>
</organism>
<name>A0ABT1WH61_9BURK</name>
<sequence>MANSPGVVAGLPGSFGPLQADLLRTLTNRQGLIEWGNPAFPSWVDGLQHQLEHTGPVRLGGVVIEGMQMVGQTADRTDWSLLVSAPSLDGAGEIESFVVPLTQCAAALSPVGRAEPSLEFIRHSAAVVDHHLSRVEWGYHDSPHMPLMLNHGVQGAAECAVAFTELRSRALSGLVDGAQSAARQRREVMATMGVSSRLTGPEVVAIDDWLTACPDEPLPPTDDQHAQHLLAQRRHQPAVWIQPANLTAVQPQIINPSTLAAYRQPQLPNHCGLAAVNAFFQANVVTPAQAVQILLKQREAVFGQPGAPMATLGLPGLHHPKIIRALQDGQAVRMTRTEFCGQTPQRIPPAHEALYMATPAGEWDALCRLSPGQPGVGDEIWITPDIWLSATTGMHLDQVEGMVNELLAERPHAPAWQHMPERVERLSAIQASGWAHLEQQINATVLSAEGQGRPSNFPMVCMVPGHYFAVARTSDGAWVKLDSLGTAKAGIQAPELFATAGELGRKLREAGVIHVVCEPLLTC</sequence>
<proteinExistence type="predicted"/>
<accession>A0ABT1WH61</accession>
<evidence type="ECO:0008006" key="3">
    <source>
        <dbReference type="Google" id="ProtNLM"/>
    </source>
</evidence>
<dbReference type="RefSeq" id="WP_256763487.1">
    <property type="nucleotide sequence ID" value="NZ_JANIGO010000001.1"/>
</dbReference>
<evidence type="ECO:0000313" key="1">
    <source>
        <dbReference type="EMBL" id="MCQ8895779.1"/>
    </source>
</evidence>